<feature type="region of interest" description="Disordered" evidence="1">
    <location>
        <begin position="157"/>
        <end position="191"/>
    </location>
</feature>
<dbReference type="OrthoDB" id="2143914at2759"/>
<accession>A0A017SH36</accession>
<sequence length="191" mass="21033">MTFDGVVELGYPQIDSPTVSEMICPYPDPPPVFCDAPDQQDSIAQRQDGNPRSTSPPHTKGHQQLPHYYLGTEAGISSSKIPLYTSHGGRKPKSRKLKPQQSHEQSPKWVRGLSPSIAGEDSFSVLRSHFLSLPLDECLQFLPWVLEGALSCHIPRSDSIPSGNRDVRSASPLTHPPYCRESHGSSRKAIP</sequence>
<protein>
    <submittedName>
        <fullName evidence="2">Uncharacterized protein</fullName>
    </submittedName>
</protein>
<keyword evidence="3" id="KW-1185">Reference proteome</keyword>
<dbReference type="HOGENOM" id="CLU_1421158_0_0_1"/>
<dbReference type="Proteomes" id="UP000019804">
    <property type="component" value="Unassembled WGS sequence"/>
</dbReference>
<dbReference type="GeneID" id="63694059"/>
<feature type="region of interest" description="Disordered" evidence="1">
    <location>
        <begin position="22"/>
        <end position="113"/>
    </location>
</feature>
<dbReference type="AlphaFoldDB" id="A0A017SH36"/>
<organism evidence="2 3">
    <name type="scientific">Aspergillus ruber (strain CBS 135680)</name>
    <dbReference type="NCBI Taxonomy" id="1388766"/>
    <lineage>
        <taxon>Eukaryota</taxon>
        <taxon>Fungi</taxon>
        <taxon>Dikarya</taxon>
        <taxon>Ascomycota</taxon>
        <taxon>Pezizomycotina</taxon>
        <taxon>Eurotiomycetes</taxon>
        <taxon>Eurotiomycetidae</taxon>
        <taxon>Eurotiales</taxon>
        <taxon>Aspergillaceae</taxon>
        <taxon>Aspergillus</taxon>
        <taxon>Aspergillus subgen. Aspergillus</taxon>
    </lineage>
</organism>
<dbReference type="RefSeq" id="XP_040639273.1">
    <property type="nucleotide sequence ID" value="XM_040778935.1"/>
</dbReference>
<name>A0A017SH36_ASPRC</name>
<dbReference type="EMBL" id="KK088421">
    <property type="protein sequence ID" value="EYE95585.1"/>
    <property type="molecule type" value="Genomic_DNA"/>
</dbReference>
<evidence type="ECO:0000313" key="3">
    <source>
        <dbReference type="Proteomes" id="UP000019804"/>
    </source>
</evidence>
<feature type="compositionally biased region" description="Basic residues" evidence="1">
    <location>
        <begin position="88"/>
        <end position="98"/>
    </location>
</feature>
<reference evidence="3" key="1">
    <citation type="journal article" date="2014" name="Nat. Commun.">
        <title>Genomic adaptations of the halophilic Dead Sea filamentous fungus Eurotium rubrum.</title>
        <authorList>
            <person name="Kis-Papo T."/>
            <person name="Weig A.R."/>
            <person name="Riley R."/>
            <person name="Persoh D."/>
            <person name="Salamov A."/>
            <person name="Sun H."/>
            <person name="Lipzen A."/>
            <person name="Wasser S.P."/>
            <person name="Rambold G."/>
            <person name="Grigoriev I.V."/>
            <person name="Nevo E."/>
        </authorList>
    </citation>
    <scope>NUCLEOTIDE SEQUENCE [LARGE SCALE GENOMIC DNA]</scope>
    <source>
        <strain evidence="3">CBS 135680</strain>
    </source>
</reference>
<evidence type="ECO:0000313" key="2">
    <source>
        <dbReference type="EMBL" id="EYE95585.1"/>
    </source>
</evidence>
<feature type="compositionally biased region" description="Polar residues" evidence="1">
    <location>
        <begin position="39"/>
        <end position="57"/>
    </location>
</feature>
<gene>
    <name evidence="2" type="ORF">EURHEDRAFT_377165</name>
</gene>
<evidence type="ECO:0000256" key="1">
    <source>
        <dbReference type="SAM" id="MobiDB-lite"/>
    </source>
</evidence>
<proteinExistence type="predicted"/>